<organism evidence="2 3">
    <name type="scientific">Ilex paraguariensis</name>
    <name type="common">yerba mate</name>
    <dbReference type="NCBI Taxonomy" id="185542"/>
    <lineage>
        <taxon>Eukaryota</taxon>
        <taxon>Viridiplantae</taxon>
        <taxon>Streptophyta</taxon>
        <taxon>Embryophyta</taxon>
        <taxon>Tracheophyta</taxon>
        <taxon>Spermatophyta</taxon>
        <taxon>Magnoliopsida</taxon>
        <taxon>eudicotyledons</taxon>
        <taxon>Gunneridae</taxon>
        <taxon>Pentapetalae</taxon>
        <taxon>asterids</taxon>
        <taxon>campanulids</taxon>
        <taxon>Aquifoliales</taxon>
        <taxon>Aquifoliaceae</taxon>
        <taxon>Ilex</taxon>
    </lineage>
</organism>
<name>A0ABC8T5L0_9AQUA</name>
<keyword evidence="3" id="KW-1185">Reference proteome</keyword>
<dbReference type="EMBL" id="CAUOFW020004210">
    <property type="protein sequence ID" value="CAK9164455.1"/>
    <property type="molecule type" value="Genomic_DNA"/>
</dbReference>
<proteinExistence type="predicted"/>
<evidence type="ECO:0000256" key="1">
    <source>
        <dbReference type="SAM" id="MobiDB-lite"/>
    </source>
</evidence>
<accession>A0ABC8T5L0</accession>
<comment type="caution">
    <text evidence="2">The sequence shown here is derived from an EMBL/GenBank/DDBJ whole genome shotgun (WGS) entry which is preliminary data.</text>
</comment>
<gene>
    <name evidence="2" type="ORF">ILEXP_LOCUS33572</name>
</gene>
<dbReference type="PANTHER" id="PTHR33356:SF17">
    <property type="entry name" value="TPX2 CENTRAL DOMAIN-CONTAINING PROTEIN"/>
    <property type="match status" value="1"/>
</dbReference>
<dbReference type="PANTHER" id="PTHR33356">
    <property type="entry name" value="TIP41-LIKE PROTEIN"/>
    <property type="match status" value="1"/>
</dbReference>
<dbReference type="Proteomes" id="UP001642360">
    <property type="component" value="Unassembled WGS sequence"/>
</dbReference>
<protein>
    <submittedName>
        <fullName evidence="2">Uncharacterized protein</fullName>
    </submittedName>
</protein>
<feature type="compositionally biased region" description="Low complexity" evidence="1">
    <location>
        <begin position="131"/>
        <end position="151"/>
    </location>
</feature>
<evidence type="ECO:0000313" key="2">
    <source>
        <dbReference type="EMBL" id="CAK9164455.1"/>
    </source>
</evidence>
<feature type="region of interest" description="Disordered" evidence="1">
    <location>
        <begin position="117"/>
        <end position="154"/>
    </location>
</feature>
<dbReference type="AlphaFoldDB" id="A0ABC8T5L0"/>
<reference evidence="2 3" key="1">
    <citation type="submission" date="2024-02" db="EMBL/GenBank/DDBJ databases">
        <authorList>
            <person name="Vignale AGUSTIN F."/>
            <person name="Sosa J E."/>
            <person name="Modenutti C."/>
        </authorList>
    </citation>
    <scope>NUCLEOTIDE SEQUENCE [LARGE SCALE GENOMIC DNA]</scope>
</reference>
<evidence type="ECO:0000313" key="3">
    <source>
        <dbReference type="Proteomes" id="UP001642360"/>
    </source>
</evidence>
<sequence>MADTLDGAGFWLPPDFLTDHDLLMDKENFAKNGLNTDLSWNPFFPSEFPYDLGYAGSFGSSSVRTSPVESVVSSPETLSDEEDLFTVLTRQLARSTLRDVREITSRTQNLEKSWVLSGSPQSTLSGLGCWSSNGSPDGPSKGSSPPTTPLGANNDAWDLIFQAAGQVSRLKMNSDGSTKGRGLLNPPSSLTLVHPSPLVKPPNSGLFNNQCLYHALAQANHQVSQDQLLKLQGSAVLGRGPKEEWFSQNQLSQNRGSRIGFGGGGGFVQSGRCGKPLGSVQSPWPPSQFQHQIQPLQNSGSGMKTVFFGGSGGGGSGGGGKRVCAGTGVFLPRRYGNPSETPRKKPGCSTALLPAGVVQALNKNFDDMTVHTQHHQSHPRFNSASIPDYDLLMARRTAVVEPQRRSIRLEGAMNHEIRLPQEWTY</sequence>